<proteinExistence type="predicted"/>
<dbReference type="SUPFAM" id="SSF48371">
    <property type="entry name" value="ARM repeat"/>
    <property type="match status" value="1"/>
</dbReference>
<reference evidence="2 3" key="1">
    <citation type="journal article" date="2013" name="Mar. Genomics">
        <title>Expression of sulfatases in Rhodopirellula baltica and the diversity of sulfatases in the genus Rhodopirellula.</title>
        <authorList>
            <person name="Wegner C.E."/>
            <person name="Richter-Heitmann T."/>
            <person name="Klindworth A."/>
            <person name="Klockow C."/>
            <person name="Richter M."/>
            <person name="Achstetter T."/>
            <person name="Glockner F.O."/>
            <person name="Harder J."/>
        </authorList>
    </citation>
    <scope>NUCLEOTIDE SEQUENCE [LARGE SCALE GENOMIC DNA]</scope>
    <source>
        <strain evidence="2 3">SM1</strain>
    </source>
</reference>
<feature type="transmembrane region" description="Helical" evidence="1">
    <location>
        <begin position="6"/>
        <end position="29"/>
    </location>
</feature>
<dbReference type="Gene3D" id="1.50.10.20">
    <property type="match status" value="1"/>
</dbReference>
<keyword evidence="1" id="KW-0472">Membrane</keyword>
<keyword evidence="1" id="KW-0812">Transmembrane</keyword>
<comment type="caution">
    <text evidence="2">The sequence shown here is derived from an EMBL/GenBank/DDBJ whole genome shotgun (WGS) entry which is preliminary data.</text>
</comment>
<keyword evidence="3" id="KW-1185">Reference proteome</keyword>
<dbReference type="InterPro" id="IPR011989">
    <property type="entry name" value="ARM-like"/>
</dbReference>
<gene>
    <name evidence="2" type="ORF">RMSM_03008</name>
</gene>
<dbReference type="Gene3D" id="1.25.10.10">
    <property type="entry name" value="Leucine-rich Repeat Variant"/>
    <property type="match status" value="1"/>
</dbReference>
<dbReference type="PATRIC" id="fig|1265738.3.peg.3008"/>
<evidence type="ECO:0000313" key="3">
    <source>
        <dbReference type="Proteomes" id="UP000011991"/>
    </source>
</evidence>
<dbReference type="SUPFAM" id="SSF48239">
    <property type="entry name" value="Terpenoid cyclases/Protein prenyltransferases"/>
    <property type="match status" value="1"/>
</dbReference>
<dbReference type="InterPro" id="IPR016024">
    <property type="entry name" value="ARM-type_fold"/>
</dbReference>
<accession>M5RLI5</accession>
<protein>
    <submittedName>
        <fullName evidence="2">Uncharacterized protein</fullName>
    </submittedName>
</protein>
<dbReference type="InterPro" id="IPR008930">
    <property type="entry name" value="Terpenoid_cyclase/PrenylTrfase"/>
</dbReference>
<organism evidence="2 3">
    <name type="scientific">Rhodopirellula maiorica SM1</name>
    <dbReference type="NCBI Taxonomy" id="1265738"/>
    <lineage>
        <taxon>Bacteria</taxon>
        <taxon>Pseudomonadati</taxon>
        <taxon>Planctomycetota</taxon>
        <taxon>Planctomycetia</taxon>
        <taxon>Pirellulales</taxon>
        <taxon>Pirellulaceae</taxon>
        <taxon>Novipirellula</taxon>
    </lineage>
</organism>
<dbReference type="CDD" id="cd00688">
    <property type="entry name" value="ISOPREN_C2_like"/>
    <property type="match status" value="1"/>
</dbReference>
<keyword evidence="1" id="KW-1133">Transmembrane helix</keyword>
<evidence type="ECO:0000256" key="1">
    <source>
        <dbReference type="SAM" id="Phobius"/>
    </source>
</evidence>
<dbReference type="Proteomes" id="UP000011991">
    <property type="component" value="Unassembled WGS sequence"/>
</dbReference>
<dbReference type="AlphaFoldDB" id="M5RLI5"/>
<sequence length="591" mass="65667">MKQTCFLILKLLFAVKDVGFAIGVTLTLFQEFSGMARKPRFLLLFLVSLLSVACLDGRHANAYTSEDPVVQKMVDGGIRYLEANLKAQTKYPLNVFYSGGYGEHALAGYAHMKLRHDPQNPVVVQGIRSALSFVRAASGRDNGGHESKSVYVAAVSTLLLAEVDRIKYRKELEQLEKYFRRVQFRNGGYGYPGDQQGDVSQTQYAMLAIWTLDRAGLVVDYEGVAATVNWLMRVQDPSGGWPYKGIDPGSGKRVKQQNIKVAMTYAGSSALLIGADTLRLWGGGPEEDGSGITGLPKAVGLFKEGFENISAKRPQLPVEPIISSIEECERWLAANKKKGADWPYYNIYTIERYESFREIALKLEKNPSPAWYNEGVEFLKSKEQSRGGWPPGIMYSAAPISTSLALLFLSRSTQKAIAQASTGATQGGWGLPEDTTAIKVEGTQIKGSAPANEVNDLLDMLSEDEGGGLEGKSIPEDLKLDPDPKKRAAQIDRLERLVRGSRSWQARRVAARLLGQSDEMRVVPTLIFALSDPDPSVPRYARDGLRFISRRFEGFGMPDKPNKSEVTQAQMQWREWYRKFNPGYVFIDYDL</sequence>
<name>M5RLI5_9BACT</name>
<dbReference type="EMBL" id="ANOG01000430">
    <property type="protein sequence ID" value="EMI20066.1"/>
    <property type="molecule type" value="Genomic_DNA"/>
</dbReference>
<evidence type="ECO:0000313" key="2">
    <source>
        <dbReference type="EMBL" id="EMI20066.1"/>
    </source>
</evidence>